<feature type="transmembrane region" description="Helical" evidence="1">
    <location>
        <begin position="71"/>
        <end position="93"/>
    </location>
</feature>
<reference evidence="2 3" key="1">
    <citation type="submission" date="2022-05" db="EMBL/GenBank/DDBJ databases">
        <title>Luteimonas sp. SX5, whole genome shotgun sequencing project.</title>
        <authorList>
            <person name="Zhao G."/>
            <person name="Shen L."/>
        </authorList>
    </citation>
    <scope>NUCLEOTIDE SEQUENCE [LARGE SCALE GENOMIC DNA]</scope>
    <source>
        <strain evidence="2 3">SX5</strain>
    </source>
</reference>
<evidence type="ECO:0000313" key="2">
    <source>
        <dbReference type="EMBL" id="MCL1635597.1"/>
    </source>
</evidence>
<feature type="transmembrane region" description="Helical" evidence="1">
    <location>
        <begin position="99"/>
        <end position="118"/>
    </location>
</feature>
<accession>A0ABT0ML37</accession>
<proteinExistence type="predicted"/>
<protein>
    <submittedName>
        <fullName evidence="2">Uncharacterized protein</fullName>
    </submittedName>
</protein>
<feature type="transmembrane region" description="Helical" evidence="1">
    <location>
        <begin position="20"/>
        <end position="41"/>
    </location>
</feature>
<sequence length="126" mass="14249">MDDIWMRFVENMGDRISGPMKFRLVLQPLMALIFATIGGLADAKAGKTPYFWSLLTQPAHRREMIRDGWKSVGKVFLLALVLDVIYQFVVARFVYPGEAIVVALALAIVPYLIVRGLVTRLARARR</sequence>
<keyword evidence="1" id="KW-0812">Transmembrane</keyword>
<keyword evidence="3" id="KW-1185">Reference proteome</keyword>
<keyword evidence="1" id="KW-0472">Membrane</keyword>
<gene>
    <name evidence="2" type="ORF">M2650_13295</name>
</gene>
<evidence type="ECO:0000256" key="1">
    <source>
        <dbReference type="SAM" id="Phobius"/>
    </source>
</evidence>
<dbReference type="EMBL" id="JAMBEP010000003">
    <property type="protein sequence ID" value="MCL1635597.1"/>
    <property type="molecule type" value="Genomic_DNA"/>
</dbReference>
<dbReference type="Proteomes" id="UP001431217">
    <property type="component" value="Unassembled WGS sequence"/>
</dbReference>
<keyword evidence="1" id="KW-1133">Transmembrane helix</keyword>
<comment type="caution">
    <text evidence="2">The sequence shown here is derived from an EMBL/GenBank/DDBJ whole genome shotgun (WGS) entry which is preliminary data.</text>
</comment>
<name>A0ABT0ML37_9GAMM</name>
<organism evidence="2 3">
    <name type="scientific">Luteimonas galliterrae</name>
    <dbReference type="NCBI Taxonomy" id="2940486"/>
    <lineage>
        <taxon>Bacteria</taxon>
        <taxon>Pseudomonadati</taxon>
        <taxon>Pseudomonadota</taxon>
        <taxon>Gammaproteobacteria</taxon>
        <taxon>Lysobacterales</taxon>
        <taxon>Lysobacteraceae</taxon>
        <taxon>Luteimonas</taxon>
    </lineage>
</organism>
<dbReference type="RefSeq" id="WP_249475293.1">
    <property type="nucleotide sequence ID" value="NZ_JAMBEP010000003.1"/>
</dbReference>
<evidence type="ECO:0000313" key="3">
    <source>
        <dbReference type="Proteomes" id="UP001431217"/>
    </source>
</evidence>